<sequence>MKQINRDYLQSNPLLGPKPQFKNTIKTSSVRTNFKLVDARSALRAQNLETLFFKCGSSNYRMTPASPQELNCFSKRRGGQERNTRKRSSKNATYDFEEFSQMNTKNNLTLNLKDKEVKFNKRALPKLRDGEGPVINVPYFRDSKERCFSEEKQAGSGFDEDPDSVYIILKKHQVRELSKIVDAHIKESMESSRRTKPFKKQLFRRELMPTSLQRTERRQQVPRSPIKSTEFTYNHKEEKSQNILKIMQIYLKNKKEDANHSLGSKKASIISRARVFTPTESRRSSIKELGDSFITERMNMNLKAEPKKLTFTRPSKKTSNFLQQRLKSSKSSRKNKVDELMRIISEEEIGQYRNNIVNTLSKAT</sequence>
<comment type="caution">
    <text evidence="2">The sequence shown here is derived from an EMBL/GenBank/DDBJ whole genome shotgun (WGS) entry which is preliminary data.</text>
</comment>
<accession>A0AAD1XFA9</accession>
<dbReference type="AlphaFoldDB" id="A0AAD1XFA9"/>
<organism evidence="2 3">
    <name type="scientific">Euplotes crassus</name>
    <dbReference type="NCBI Taxonomy" id="5936"/>
    <lineage>
        <taxon>Eukaryota</taxon>
        <taxon>Sar</taxon>
        <taxon>Alveolata</taxon>
        <taxon>Ciliophora</taxon>
        <taxon>Intramacronucleata</taxon>
        <taxon>Spirotrichea</taxon>
        <taxon>Hypotrichia</taxon>
        <taxon>Euplotida</taxon>
        <taxon>Euplotidae</taxon>
        <taxon>Moneuplotes</taxon>
    </lineage>
</organism>
<evidence type="ECO:0000313" key="2">
    <source>
        <dbReference type="EMBL" id="CAI2369838.1"/>
    </source>
</evidence>
<keyword evidence="3" id="KW-1185">Reference proteome</keyword>
<gene>
    <name evidence="2" type="ORF">ECRASSUSDP1_LOCUS11142</name>
</gene>
<dbReference type="Proteomes" id="UP001295684">
    <property type="component" value="Unassembled WGS sequence"/>
</dbReference>
<evidence type="ECO:0000256" key="1">
    <source>
        <dbReference type="SAM" id="MobiDB-lite"/>
    </source>
</evidence>
<proteinExistence type="predicted"/>
<evidence type="ECO:0000313" key="3">
    <source>
        <dbReference type="Proteomes" id="UP001295684"/>
    </source>
</evidence>
<protein>
    <submittedName>
        <fullName evidence="2">Uncharacterized protein</fullName>
    </submittedName>
</protein>
<dbReference type="EMBL" id="CAMPGE010010995">
    <property type="protein sequence ID" value="CAI2369838.1"/>
    <property type="molecule type" value="Genomic_DNA"/>
</dbReference>
<reference evidence="2" key="1">
    <citation type="submission" date="2023-07" db="EMBL/GenBank/DDBJ databases">
        <authorList>
            <consortium name="AG Swart"/>
            <person name="Singh M."/>
            <person name="Singh A."/>
            <person name="Seah K."/>
            <person name="Emmerich C."/>
        </authorList>
    </citation>
    <scope>NUCLEOTIDE SEQUENCE</scope>
    <source>
        <strain evidence="2">DP1</strain>
    </source>
</reference>
<feature type="region of interest" description="Disordered" evidence="1">
    <location>
        <begin position="1"/>
        <end position="20"/>
    </location>
</feature>
<name>A0AAD1XFA9_EUPCR</name>